<dbReference type="GO" id="GO:0006352">
    <property type="term" value="P:DNA-templated transcription initiation"/>
    <property type="evidence" value="ECO:0007669"/>
    <property type="project" value="InterPro"/>
</dbReference>
<protein>
    <submittedName>
        <fullName evidence="6">RNA polymerase sigma-70 factor (ECF subfamily)</fullName>
    </submittedName>
</protein>
<comment type="caution">
    <text evidence="6">The sequence shown here is derived from an EMBL/GenBank/DDBJ whole genome shotgun (WGS) entry which is preliminary data.</text>
</comment>
<dbReference type="PANTHER" id="PTHR43133:SF25">
    <property type="entry name" value="RNA POLYMERASE SIGMA FACTOR RFAY-RELATED"/>
    <property type="match status" value="1"/>
</dbReference>
<dbReference type="GO" id="GO:0016987">
    <property type="term" value="F:sigma factor activity"/>
    <property type="evidence" value="ECO:0007669"/>
    <property type="project" value="UniProtKB-KW"/>
</dbReference>
<evidence type="ECO:0000259" key="5">
    <source>
        <dbReference type="Pfam" id="PF04542"/>
    </source>
</evidence>
<keyword evidence="2" id="KW-0805">Transcription regulation</keyword>
<dbReference type="InterPro" id="IPR007627">
    <property type="entry name" value="RNA_pol_sigma70_r2"/>
</dbReference>
<dbReference type="Pfam" id="PF04542">
    <property type="entry name" value="Sigma70_r2"/>
    <property type="match status" value="1"/>
</dbReference>
<proteinExistence type="inferred from homology"/>
<dbReference type="RefSeq" id="WP_184923455.1">
    <property type="nucleotide sequence ID" value="NZ_JACHMO010000001.1"/>
</dbReference>
<dbReference type="PANTHER" id="PTHR43133">
    <property type="entry name" value="RNA POLYMERASE ECF-TYPE SIGMA FACTO"/>
    <property type="match status" value="1"/>
</dbReference>
<comment type="similarity">
    <text evidence="1">Belongs to the sigma-70 factor family. ECF subfamily.</text>
</comment>
<dbReference type="Gene3D" id="1.10.10.10">
    <property type="entry name" value="Winged helix-like DNA-binding domain superfamily/Winged helix DNA-binding domain"/>
    <property type="match status" value="1"/>
</dbReference>
<gene>
    <name evidence="6" type="ORF">F4560_004909</name>
</gene>
<evidence type="ECO:0000256" key="1">
    <source>
        <dbReference type="ARBA" id="ARBA00010641"/>
    </source>
</evidence>
<feature type="domain" description="RNA polymerase sigma-70 region 2" evidence="5">
    <location>
        <begin position="17"/>
        <end position="81"/>
    </location>
</feature>
<dbReference type="InterPro" id="IPR039425">
    <property type="entry name" value="RNA_pol_sigma-70-like"/>
</dbReference>
<organism evidence="6 7">
    <name type="scientific">Saccharothrix ecbatanensis</name>
    <dbReference type="NCBI Taxonomy" id="1105145"/>
    <lineage>
        <taxon>Bacteria</taxon>
        <taxon>Bacillati</taxon>
        <taxon>Actinomycetota</taxon>
        <taxon>Actinomycetes</taxon>
        <taxon>Pseudonocardiales</taxon>
        <taxon>Pseudonocardiaceae</taxon>
        <taxon>Saccharothrix</taxon>
    </lineage>
</organism>
<dbReference type="Proteomes" id="UP000552097">
    <property type="component" value="Unassembled WGS sequence"/>
</dbReference>
<evidence type="ECO:0000256" key="2">
    <source>
        <dbReference type="ARBA" id="ARBA00023015"/>
    </source>
</evidence>
<dbReference type="AlphaFoldDB" id="A0A7W9HN37"/>
<keyword evidence="4" id="KW-0804">Transcription</keyword>
<dbReference type="Gene3D" id="1.10.1740.10">
    <property type="match status" value="1"/>
</dbReference>
<dbReference type="SUPFAM" id="SSF88659">
    <property type="entry name" value="Sigma3 and sigma4 domains of RNA polymerase sigma factors"/>
    <property type="match status" value="1"/>
</dbReference>
<evidence type="ECO:0000313" key="7">
    <source>
        <dbReference type="Proteomes" id="UP000552097"/>
    </source>
</evidence>
<dbReference type="NCBIfam" id="TIGR02937">
    <property type="entry name" value="sigma70-ECF"/>
    <property type="match status" value="1"/>
</dbReference>
<evidence type="ECO:0000256" key="4">
    <source>
        <dbReference type="ARBA" id="ARBA00023163"/>
    </source>
</evidence>
<evidence type="ECO:0000256" key="3">
    <source>
        <dbReference type="ARBA" id="ARBA00023082"/>
    </source>
</evidence>
<dbReference type="InterPro" id="IPR013325">
    <property type="entry name" value="RNA_pol_sigma_r2"/>
</dbReference>
<dbReference type="InterPro" id="IPR013324">
    <property type="entry name" value="RNA_pol_sigma_r3/r4-like"/>
</dbReference>
<accession>A0A7W9HN37</accession>
<reference evidence="6 7" key="1">
    <citation type="submission" date="2020-08" db="EMBL/GenBank/DDBJ databases">
        <title>Sequencing the genomes of 1000 actinobacteria strains.</title>
        <authorList>
            <person name="Klenk H.-P."/>
        </authorList>
    </citation>
    <scope>NUCLEOTIDE SEQUENCE [LARGE SCALE GENOMIC DNA]</scope>
    <source>
        <strain evidence="6 7">DSM 45486</strain>
    </source>
</reference>
<evidence type="ECO:0000313" key="6">
    <source>
        <dbReference type="EMBL" id="MBB5805141.1"/>
    </source>
</evidence>
<keyword evidence="7" id="KW-1185">Reference proteome</keyword>
<dbReference type="InterPro" id="IPR036388">
    <property type="entry name" value="WH-like_DNA-bd_sf"/>
</dbReference>
<sequence>MTPEDPDDHAATFSDFYHRERTRLFRFAAVMSPHLDHESAVQEAFVGAWRNWPVIAPPSRRAWLVKTIRNQLVDQARRRERPGDLTDEVVARQRGTYRILVPRQRDAETWHELISTLAAVVNLPDHLRTALALRFWDFGDDEIADVLGCRRESVRRYVSQARAEISERVGNEGRRARGSQRGKETS</sequence>
<dbReference type="SUPFAM" id="SSF88946">
    <property type="entry name" value="Sigma2 domain of RNA polymerase sigma factors"/>
    <property type="match status" value="1"/>
</dbReference>
<dbReference type="InterPro" id="IPR014284">
    <property type="entry name" value="RNA_pol_sigma-70_dom"/>
</dbReference>
<dbReference type="EMBL" id="JACHMO010000001">
    <property type="protein sequence ID" value="MBB5805141.1"/>
    <property type="molecule type" value="Genomic_DNA"/>
</dbReference>
<keyword evidence="3" id="KW-0731">Sigma factor</keyword>
<name>A0A7W9HN37_9PSEU</name>